<dbReference type="Proteomes" id="UP000233180">
    <property type="component" value="Unassembled WGS sequence"/>
</dbReference>
<reference evidence="2" key="2">
    <citation type="submission" date="2025-08" db="UniProtKB">
        <authorList>
            <consortium name="Ensembl"/>
        </authorList>
    </citation>
    <scope>IDENTIFICATION</scope>
</reference>
<keyword evidence="3" id="KW-1185">Reference proteome</keyword>
<dbReference type="Pfam" id="PF15370">
    <property type="entry name" value="NOPCHAP1"/>
    <property type="match status" value="1"/>
</dbReference>
<gene>
    <name evidence="2" type="primary">NOPCHAP1</name>
</gene>
<protein>
    <submittedName>
        <fullName evidence="2">NOP protein chaperone 1</fullName>
    </submittedName>
</protein>
<dbReference type="PANTHER" id="PTHR28674:SF1">
    <property type="entry name" value="NOP PROTEIN CHAPERONE 1"/>
    <property type="match status" value="1"/>
</dbReference>
<dbReference type="STRING" id="61621.ENSRBIP00000006751"/>
<feature type="region of interest" description="Disordered" evidence="1">
    <location>
        <begin position="122"/>
        <end position="163"/>
    </location>
</feature>
<accession>A0A2K6K645</accession>
<dbReference type="PANTHER" id="PTHR28674">
    <property type="entry name" value="SIMILAR TO DNA SEGMENT, CHR 10, WAYNE STATE UNIVERSITY 102,-EXPRESSED"/>
    <property type="match status" value="1"/>
</dbReference>
<evidence type="ECO:0000313" key="2">
    <source>
        <dbReference type="Ensembl" id="ENSRBIP00000006751.1"/>
    </source>
</evidence>
<evidence type="ECO:0000256" key="1">
    <source>
        <dbReference type="SAM" id="MobiDB-lite"/>
    </source>
</evidence>
<proteinExistence type="predicted"/>
<feature type="compositionally biased region" description="Polar residues" evidence="1">
    <location>
        <begin position="9"/>
        <end position="24"/>
    </location>
</feature>
<reference evidence="2" key="3">
    <citation type="submission" date="2025-09" db="UniProtKB">
        <authorList>
            <consortium name="Ensembl"/>
        </authorList>
    </citation>
    <scope>IDENTIFICATION</scope>
</reference>
<dbReference type="InterPro" id="IPR027921">
    <property type="entry name" value="NOPCHAP1"/>
</dbReference>
<dbReference type="GO" id="GO:0062064">
    <property type="term" value="F:box C/D methylation guide snoRNP complex binding"/>
    <property type="evidence" value="ECO:0007669"/>
    <property type="project" value="Ensembl"/>
</dbReference>
<evidence type="ECO:0000313" key="3">
    <source>
        <dbReference type="Proteomes" id="UP000233180"/>
    </source>
</evidence>
<name>A0A2K6K645_RHIBE</name>
<dbReference type="Ensembl" id="ENSRBIT00000030022.1">
    <property type="protein sequence ID" value="ENSRBIP00000006751.1"/>
    <property type="gene ID" value="ENSRBIG00000026958.1"/>
</dbReference>
<sequence length="210" mass="22935">MEVHDKPQGSPSCLSPTRDSSGVSVSKELLTAGSDGRGGIWDRLLINSQTKSRKTSSLQTVRIERSPLLDQVQTFLPQMARANEKLRKEMAAAPPGRFNIENIDGPHGKVIQMDVALFEMNQSDSKEADSSEESSQDSSENSSESEDEDDSITSEVTIDNIKLPNSEGGKVELGFHCVSQDGLNLLTSSTCLGLPKCWDYRHEPLRLAGN</sequence>
<organism evidence="2 3">
    <name type="scientific">Rhinopithecus bieti</name>
    <name type="common">Black snub-nosed monkey</name>
    <name type="synonym">Pygathrix bieti</name>
    <dbReference type="NCBI Taxonomy" id="61621"/>
    <lineage>
        <taxon>Eukaryota</taxon>
        <taxon>Metazoa</taxon>
        <taxon>Chordata</taxon>
        <taxon>Craniata</taxon>
        <taxon>Vertebrata</taxon>
        <taxon>Euteleostomi</taxon>
        <taxon>Mammalia</taxon>
        <taxon>Eutheria</taxon>
        <taxon>Euarchontoglires</taxon>
        <taxon>Primates</taxon>
        <taxon>Haplorrhini</taxon>
        <taxon>Catarrhini</taxon>
        <taxon>Cercopithecidae</taxon>
        <taxon>Colobinae</taxon>
        <taxon>Rhinopithecus</taxon>
    </lineage>
</organism>
<dbReference type="AlphaFoldDB" id="A0A2K6K645"/>
<feature type="compositionally biased region" description="Acidic residues" evidence="1">
    <location>
        <begin position="143"/>
        <end position="152"/>
    </location>
</feature>
<dbReference type="GeneTree" id="ENSGT00390000000376"/>
<reference evidence="2 3" key="1">
    <citation type="submission" date="2016-06" db="EMBL/GenBank/DDBJ databases">
        <title>Genome of Rhinopithecus bieti.</title>
        <authorList>
            <person name="Wu"/>
            <person name="C.-I. and Zhang"/>
            <person name="Y."/>
        </authorList>
    </citation>
    <scope>NUCLEOTIDE SEQUENCE</scope>
</reference>
<dbReference type="GO" id="GO:0000492">
    <property type="term" value="P:box C/D snoRNP assembly"/>
    <property type="evidence" value="ECO:0007669"/>
    <property type="project" value="Ensembl"/>
</dbReference>
<feature type="region of interest" description="Disordered" evidence="1">
    <location>
        <begin position="1"/>
        <end position="39"/>
    </location>
</feature>